<sequence>MRILILLLLVSLTAQAQKKKEIAVGYADTYDKLPSIKFQKSSKEEYDLCRQALRPDSLPLKEVNGHMLVPTKQGTVRLQKYTDSAKGDFRGYEYSGYFPGLKMYVVNSIHVAEHIGFSDRILIDSTSGYQYAIVSVGDDAVEIPVPSPDGNYILYYYNYVYEKNSCFIGILNVNKTTHPAKRMSEEMSFQTKNWAVEEIRWKDNRTFMVKASVTANENNQQNIGYLYYSAQLNP</sequence>
<evidence type="ECO:0000313" key="2">
    <source>
        <dbReference type="EMBL" id="SUJ01438.1"/>
    </source>
</evidence>
<evidence type="ECO:0000313" key="3">
    <source>
        <dbReference type="Proteomes" id="UP000254893"/>
    </source>
</evidence>
<keyword evidence="1" id="KW-0732">Signal</keyword>
<feature type="chain" id="PRO_5016632250" evidence="1">
    <location>
        <begin position="17"/>
        <end position="234"/>
    </location>
</feature>
<protein>
    <submittedName>
        <fullName evidence="2">Uncharacterized protein</fullName>
    </submittedName>
</protein>
<feature type="signal peptide" evidence="1">
    <location>
        <begin position="1"/>
        <end position="16"/>
    </location>
</feature>
<dbReference type="AlphaFoldDB" id="A0A380BJ23"/>
<name>A0A380BJ23_SPHSI</name>
<dbReference type="Proteomes" id="UP000254893">
    <property type="component" value="Unassembled WGS sequence"/>
</dbReference>
<accession>A0A380BJ23</accession>
<proteinExistence type="predicted"/>
<reference evidence="2 3" key="1">
    <citation type="submission" date="2018-06" db="EMBL/GenBank/DDBJ databases">
        <authorList>
            <consortium name="Pathogen Informatics"/>
            <person name="Doyle S."/>
        </authorList>
    </citation>
    <scope>NUCLEOTIDE SEQUENCE [LARGE SCALE GENOMIC DNA]</scope>
    <source>
        <strain evidence="2 3">NCTC11388</strain>
    </source>
</reference>
<gene>
    <name evidence="2" type="ORF">NCTC11388_00783</name>
</gene>
<evidence type="ECO:0000256" key="1">
    <source>
        <dbReference type="SAM" id="SignalP"/>
    </source>
</evidence>
<dbReference type="RefSeq" id="WP_115169186.1">
    <property type="nucleotide sequence ID" value="NZ_UGYW01000002.1"/>
</dbReference>
<dbReference type="EMBL" id="UGYW01000002">
    <property type="protein sequence ID" value="SUJ01438.1"/>
    <property type="molecule type" value="Genomic_DNA"/>
</dbReference>
<organism evidence="2 3">
    <name type="scientific">Sphingobacterium spiritivorum</name>
    <name type="common">Flavobacterium spiritivorum</name>
    <dbReference type="NCBI Taxonomy" id="258"/>
    <lineage>
        <taxon>Bacteria</taxon>
        <taxon>Pseudomonadati</taxon>
        <taxon>Bacteroidota</taxon>
        <taxon>Sphingobacteriia</taxon>
        <taxon>Sphingobacteriales</taxon>
        <taxon>Sphingobacteriaceae</taxon>
        <taxon>Sphingobacterium</taxon>
    </lineage>
</organism>